<gene>
    <name evidence="2" type="primary">ybbN</name>
    <name evidence="2" type="ordered locus">GNIT_0624</name>
</gene>
<reference evidence="2 3" key="1">
    <citation type="journal article" date="2011" name="J. Bacteriol.">
        <title>Complete genome sequence of seawater bacterium Glaciecola nitratireducens FR1064T.</title>
        <authorList>
            <person name="Bian F."/>
            <person name="Qin Q.L."/>
            <person name="Xie B.B."/>
            <person name="Shu Y.L."/>
            <person name="Zhang X.Y."/>
            <person name="Yu Y."/>
            <person name="Chen B."/>
            <person name="Chen X.L."/>
            <person name="Zhou B.C."/>
            <person name="Zhang Y.Z."/>
        </authorList>
    </citation>
    <scope>NUCLEOTIDE SEQUENCE [LARGE SCALE GENOMIC DNA]</scope>
    <source>
        <strain evidence="3">JCM 12485 / KCTC 12276 / FR1064</strain>
    </source>
</reference>
<evidence type="ECO:0000259" key="1">
    <source>
        <dbReference type="PROSITE" id="PS51352"/>
    </source>
</evidence>
<dbReference type="PANTHER" id="PTHR45663:SF11">
    <property type="entry name" value="GEO12009P1"/>
    <property type="match status" value="1"/>
</dbReference>
<dbReference type="HOGENOM" id="CLU_046120_1_0_6"/>
<dbReference type="Gene3D" id="1.25.40.10">
    <property type="entry name" value="Tetratricopeptide repeat domain"/>
    <property type="match status" value="2"/>
</dbReference>
<proteinExistence type="predicted"/>
<dbReference type="PROSITE" id="PS51352">
    <property type="entry name" value="THIOREDOXIN_2"/>
    <property type="match status" value="1"/>
</dbReference>
<dbReference type="KEGG" id="gni:GNIT_0624"/>
<dbReference type="GO" id="GO:0006950">
    <property type="term" value="P:response to stress"/>
    <property type="evidence" value="ECO:0007669"/>
    <property type="project" value="UniProtKB-ARBA"/>
</dbReference>
<dbReference type="STRING" id="1085623.GNIT_0624"/>
<dbReference type="SUPFAM" id="SSF52833">
    <property type="entry name" value="Thioredoxin-like"/>
    <property type="match status" value="1"/>
</dbReference>
<accession>G4QEL4</accession>
<dbReference type="Pfam" id="PF14559">
    <property type="entry name" value="TPR_19"/>
    <property type="match status" value="1"/>
</dbReference>
<sequence>MLPEANANQIDITLENFQHVILEESKAKLVMIQFWAPWSEPCAELAPVLQHIAGEYTGDLLYARVNCDEQQEIAGQFGIKGLPTVILVKDGQPLDGFAGPQEESQIREMLDKHLPKAEDGLLQSAIELIQQGNYHDAFTFAKQAFELNSERADIRLTMADCYVEVGQAEMAKQLLEQVKLADQDAKYHAIMGKIELAEQAADSPEIQLLQAELDSDPDNMEIKVKLAVQLHQAHRTEEALVLLLSVLRKELGFGDAKKITLDMINALPDGAPLKSEYRRKIYSLLY</sequence>
<dbReference type="RefSeq" id="WP_014107654.1">
    <property type="nucleotide sequence ID" value="NC_016041.1"/>
</dbReference>
<evidence type="ECO:0000313" key="2">
    <source>
        <dbReference type="EMBL" id="AEP28777.1"/>
    </source>
</evidence>
<dbReference type="InterPro" id="IPR011990">
    <property type="entry name" value="TPR-like_helical_dom_sf"/>
</dbReference>
<dbReference type="InterPro" id="IPR036249">
    <property type="entry name" value="Thioredoxin-like_sf"/>
</dbReference>
<keyword evidence="3" id="KW-1185">Reference proteome</keyword>
<dbReference type="EMBL" id="CP003060">
    <property type="protein sequence ID" value="AEP28777.1"/>
    <property type="molecule type" value="Genomic_DNA"/>
</dbReference>
<name>G4QEL4_GLANF</name>
<protein>
    <submittedName>
        <fullName evidence="2">Thioredoxin domain-containing protein</fullName>
    </submittedName>
</protein>
<feature type="domain" description="Thioredoxin" evidence="1">
    <location>
        <begin position="1"/>
        <end position="115"/>
    </location>
</feature>
<evidence type="ECO:0000313" key="3">
    <source>
        <dbReference type="Proteomes" id="UP000009282"/>
    </source>
</evidence>
<dbReference type="PANTHER" id="PTHR45663">
    <property type="entry name" value="GEO12009P1"/>
    <property type="match status" value="1"/>
</dbReference>
<dbReference type="AlphaFoldDB" id="G4QEL4"/>
<dbReference type="InterPro" id="IPR013766">
    <property type="entry name" value="Thioredoxin_domain"/>
</dbReference>
<dbReference type="CDD" id="cd02956">
    <property type="entry name" value="ybbN"/>
    <property type="match status" value="1"/>
</dbReference>
<dbReference type="GO" id="GO:0005737">
    <property type="term" value="C:cytoplasm"/>
    <property type="evidence" value="ECO:0007669"/>
    <property type="project" value="TreeGrafter"/>
</dbReference>
<dbReference type="Pfam" id="PF00085">
    <property type="entry name" value="Thioredoxin"/>
    <property type="match status" value="1"/>
</dbReference>
<dbReference type="Proteomes" id="UP000009282">
    <property type="component" value="Chromosome"/>
</dbReference>
<dbReference type="Gene3D" id="3.40.30.10">
    <property type="entry name" value="Glutaredoxin"/>
    <property type="match status" value="1"/>
</dbReference>
<dbReference type="GO" id="GO:0015035">
    <property type="term" value="F:protein-disulfide reductase activity"/>
    <property type="evidence" value="ECO:0007669"/>
    <property type="project" value="TreeGrafter"/>
</dbReference>
<dbReference type="eggNOG" id="COG3118">
    <property type="taxonomic scope" value="Bacteria"/>
</dbReference>
<dbReference type="Pfam" id="PF14561">
    <property type="entry name" value="TPR_20"/>
    <property type="match status" value="1"/>
</dbReference>
<organism evidence="2 3">
    <name type="scientific">Glaciecola nitratireducens (strain JCM 12485 / KCTC 12276 / FR1064)</name>
    <dbReference type="NCBI Taxonomy" id="1085623"/>
    <lineage>
        <taxon>Bacteria</taxon>
        <taxon>Pseudomonadati</taxon>
        <taxon>Pseudomonadota</taxon>
        <taxon>Gammaproteobacteria</taxon>
        <taxon>Alteromonadales</taxon>
        <taxon>Alteromonadaceae</taxon>
        <taxon>Brumicola</taxon>
    </lineage>
</organism>
<dbReference type="SUPFAM" id="SSF48452">
    <property type="entry name" value="TPR-like"/>
    <property type="match status" value="1"/>
</dbReference>
<dbReference type="OrthoDB" id="9790390at2"/>